<dbReference type="EMBL" id="JWHR01000044">
    <property type="protein sequence ID" value="KHS58230.1"/>
    <property type="molecule type" value="Genomic_DNA"/>
</dbReference>
<dbReference type="AlphaFoldDB" id="A0A0B3WUJ4"/>
<dbReference type="RefSeq" id="WP_039678606.1">
    <property type="nucleotide sequence ID" value="NZ_JAWGXO010000003.1"/>
</dbReference>
<keyword evidence="3" id="KW-1185">Reference proteome</keyword>
<name>A0A0B3WUJ4_9FIRM</name>
<dbReference type="Proteomes" id="UP000031189">
    <property type="component" value="Unassembled WGS sequence"/>
</dbReference>
<comment type="similarity">
    <text evidence="1">Belongs to the ROK (NagC/XylR) family.</text>
</comment>
<gene>
    <name evidence="2" type="ORF">QX51_03890</name>
</gene>
<dbReference type="SUPFAM" id="SSF53067">
    <property type="entry name" value="Actin-like ATPase domain"/>
    <property type="match status" value="1"/>
</dbReference>
<evidence type="ECO:0000313" key="2">
    <source>
        <dbReference type="EMBL" id="KHS58230.1"/>
    </source>
</evidence>
<dbReference type="InterPro" id="IPR043129">
    <property type="entry name" value="ATPase_NBD"/>
</dbReference>
<dbReference type="OrthoDB" id="9795247at2"/>
<reference evidence="2 3" key="1">
    <citation type="submission" date="2014-12" db="EMBL/GenBank/DDBJ databases">
        <title>Draft genome sequence of Terrisporobacter sp. 08-306576, isolated from the blood culture of a bacteremia patient.</title>
        <authorList>
            <person name="Lund L.C."/>
            <person name="Sydenham T.V."/>
            <person name="Hogh S.V."/>
            <person name="Skov M.N."/>
            <person name="Kemp M."/>
            <person name="Justesen U.S."/>
        </authorList>
    </citation>
    <scope>NUCLEOTIDE SEQUENCE [LARGE SCALE GENOMIC DNA]</scope>
    <source>
        <strain evidence="2 3">08-306576</strain>
    </source>
</reference>
<dbReference type="PANTHER" id="PTHR18964">
    <property type="entry name" value="ROK (REPRESSOR, ORF, KINASE) FAMILY"/>
    <property type="match status" value="1"/>
</dbReference>
<accession>A0A0B3WUJ4</accession>
<sequence>MKNYVCIDVGGTSIKYGVISEKLDFVVTAEMDTEASKGGQNILSKMVEIVSNYKDNYKIDGICISTAGMVDCEKGEIIHASSLIPNYTGTKIKATLEEKFNIPCEVENDVNCAALAEHFAGGAKGSKISLCLTIGTGIGGAIIINNEVYHGAFGSGGEVGYMNMMGSTFQKLGASSVLVKKVAEMKNIDEKDINGKYIFDKAKDGDPDCIKAIEELTEVLGEGIANICYIINPEVVVLGGGIMAQREYLYDKIRSSMDKNLIPFIGDKTRLEFAVNENKAGMLGAYFNFINMQKKR</sequence>
<proteinExistence type="inferred from homology"/>
<dbReference type="STRING" id="1577792.QX51_03890"/>
<evidence type="ECO:0000256" key="1">
    <source>
        <dbReference type="ARBA" id="ARBA00006479"/>
    </source>
</evidence>
<organism evidence="2 3">
    <name type="scientific">Terrisporobacter othiniensis</name>
    <dbReference type="NCBI Taxonomy" id="1577792"/>
    <lineage>
        <taxon>Bacteria</taxon>
        <taxon>Bacillati</taxon>
        <taxon>Bacillota</taxon>
        <taxon>Clostridia</taxon>
        <taxon>Peptostreptococcales</taxon>
        <taxon>Peptostreptococcaceae</taxon>
        <taxon>Terrisporobacter</taxon>
    </lineage>
</organism>
<evidence type="ECO:0008006" key="4">
    <source>
        <dbReference type="Google" id="ProtNLM"/>
    </source>
</evidence>
<comment type="caution">
    <text evidence="2">The sequence shown here is derived from an EMBL/GenBank/DDBJ whole genome shotgun (WGS) entry which is preliminary data.</text>
</comment>
<dbReference type="Pfam" id="PF00480">
    <property type="entry name" value="ROK"/>
    <property type="match status" value="1"/>
</dbReference>
<dbReference type="InterPro" id="IPR000600">
    <property type="entry name" value="ROK"/>
</dbReference>
<dbReference type="CDD" id="cd24068">
    <property type="entry name" value="ASKHA_NBD_ROK_FnNanK-like"/>
    <property type="match status" value="1"/>
</dbReference>
<evidence type="ECO:0000313" key="3">
    <source>
        <dbReference type="Proteomes" id="UP000031189"/>
    </source>
</evidence>
<protein>
    <recommendedName>
        <fullName evidence="4">ROK family protein</fullName>
    </recommendedName>
</protein>
<dbReference type="PANTHER" id="PTHR18964:SF165">
    <property type="entry name" value="BETA-GLUCOSIDE KINASE"/>
    <property type="match status" value="1"/>
</dbReference>
<dbReference type="Gene3D" id="3.30.420.40">
    <property type="match status" value="2"/>
</dbReference>